<evidence type="ECO:0000256" key="5">
    <source>
        <dbReference type="ARBA" id="ARBA00023211"/>
    </source>
</evidence>
<dbReference type="EMBL" id="CP001013">
    <property type="protein sequence ID" value="ACB35873.1"/>
    <property type="molecule type" value="Genomic_DNA"/>
</dbReference>
<dbReference type="InterPro" id="IPR043461">
    <property type="entry name" value="LpxH-like"/>
</dbReference>
<dbReference type="eggNOG" id="COG2908">
    <property type="taxonomic scope" value="Bacteria"/>
</dbReference>
<dbReference type="GO" id="GO:0009245">
    <property type="term" value="P:lipid A biosynthetic process"/>
    <property type="evidence" value="ECO:0007669"/>
    <property type="project" value="TreeGrafter"/>
</dbReference>
<dbReference type="InterPro" id="IPR004843">
    <property type="entry name" value="Calcineurin-like_PHP"/>
</dbReference>
<evidence type="ECO:0000313" key="7">
    <source>
        <dbReference type="EMBL" id="ACB35873.1"/>
    </source>
</evidence>
<dbReference type="Pfam" id="PF00149">
    <property type="entry name" value="Metallophos"/>
    <property type="match status" value="1"/>
</dbReference>
<name>B1Y4X7_LEPCP</name>
<keyword evidence="2" id="KW-0997">Cell inner membrane</keyword>
<keyword evidence="8" id="KW-1185">Reference proteome</keyword>
<evidence type="ECO:0000313" key="8">
    <source>
        <dbReference type="Proteomes" id="UP000001693"/>
    </source>
</evidence>
<evidence type="ECO:0000256" key="3">
    <source>
        <dbReference type="ARBA" id="ARBA00022723"/>
    </source>
</evidence>
<dbReference type="Gene3D" id="3.60.21.10">
    <property type="match status" value="1"/>
</dbReference>
<dbReference type="STRING" id="395495.Lcho_3619"/>
<organism evidence="7 8">
    <name type="scientific">Leptothrix cholodnii (strain ATCC 51168 / LMG 8142 / SP-6)</name>
    <name type="common">Leptothrix discophora (strain SP-6)</name>
    <dbReference type="NCBI Taxonomy" id="395495"/>
    <lineage>
        <taxon>Bacteria</taxon>
        <taxon>Pseudomonadati</taxon>
        <taxon>Pseudomonadota</taxon>
        <taxon>Betaproteobacteria</taxon>
        <taxon>Burkholderiales</taxon>
        <taxon>Sphaerotilaceae</taxon>
        <taxon>Leptothrix</taxon>
    </lineage>
</organism>
<proteinExistence type="predicted"/>
<dbReference type="GO" id="GO:0016020">
    <property type="term" value="C:membrane"/>
    <property type="evidence" value="ECO:0007669"/>
    <property type="project" value="GOC"/>
</dbReference>
<dbReference type="PANTHER" id="PTHR34990">
    <property type="entry name" value="UDP-2,3-DIACYLGLUCOSAMINE HYDROLASE-RELATED"/>
    <property type="match status" value="1"/>
</dbReference>
<dbReference type="SUPFAM" id="SSF56300">
    <property type="entry name" value="Metallo-dependent phosphatases"/>
    <property type="match status" value="1"/>
</dbReference>
<dbReference type="GO" id="GO:0046872">
    <property type="term" value="F:metal ion binding"/>
    <property type="evidence" value="ECO:0007669"/>
    <property type="project" value="UniProtKB-KW"/>
</dbReference>
<dbReference type="HOGENOM" id="CLU_061126_1_0_4"/>
<dbReference type="InterPro" id="IPR029052">
    <property type="entry name" value="Metallo-depent_PP-like"/>
</dbReference>
<evidence type="ECO:0000259" key="6">
    <source>
        <dbReference type="Pfam" id="PF00149"/>
    </source>
</evidence>
<protein>
    <submittedName>
        <fullName evidence="7">Metallophosphoesterase</fullName>
    </submittedName>
</protein>
<keyword evidence="5" id="KW-0464">Manganese</keyword>
<dbReference type="GO" id="GO:0008758">
    <property type="term" value="F:UDP-2,3-diacylglucosamine hydrolase activity"/>
    <property type="evidence" value="ECO:0007669"/>
    <property type="project" value="TreeGrafter"/>
</dbReference>
<dbReference type="KEGG" id="lch:Lcho_3619"/>
<dbReference type="CDD" id="cd07398">
    <property type="entry name" value="MPP_YbbF-LpxH"/>
    <property type="match status" value="1"/>
</dbReference>
<feature type="domain" description="Calcineurin-like phosphoesterase" evidence="6">
    <location>
        <begin position="50"/>
        <end position="248"/>
    </location>
</feature>
<evidence type="ECO:0000256" key="1">
    <source>
        <dbReference type="ARBA" id="ARBA00022475"/>
    </source>
</evidence>
<sequence precursor="true">MNASALPILRMPGSLSPAANLAANLDAGADTADVELDVPPSPGDHLSVRSVFVSDIHLGTPGCRADALLDFLRHVHCEQLFLVGDIVDGWQLKRRWYWPQAHNDVVQKLLRAARKGTRVVFIPGNHDEFARRYLGQQFGGIEVHEDFVHRSADGRRFWVMHGDLFDGVVQCAPWLAHVGDRAYEFTLRLNRHLNSLRARLGLPYWSLSRYLKLKVKRAVNFIGDFEAAVAHEARKRGLDGVICGHIHHAELRQIDGITYANDGDWVESLTALVEHPDGRLEIIDWAEVLRARHHRDTTPSRAEAGTALAG</sequence>
<accession>B1Y4X7</accession>
<keyword evidence="4" id="KW-0472">Membrane</keyword>
<dbReference type="AlphaFoldDB" id="B1Y4X7"/>
<evidence type="ECO:0000256" key="4">
    <source>
        <dbReference type="ARBA" id="ARBA00023136"/>
    </source>
</evidence>
<gene>
    <name evidence="7" type="ordered locus">Lcho_3619</name>
</gene>
<reference evidence="7 8" key="1">
    <citation type="submission" date="2008-03" db="EMBL/GenBank/DDBJ databases">
        <title>Complete sequence of Leptothrix cholodnii SP-6.</title>
        <authorList>
            <consortium name="US DOE Joint Genome Institute"/>
            <person name="Copeland A."/>
            <person name="Lucas S."/>
            <person name="Lapidus A."/>
            <person name="Glavina del Rio T."/>
            <person name="Dalin E."/>
            <person name="Tice H."/>
            <person name="Bruce D."/>
            <person name="Goodwin L."/>
            <person name="Pitluck S."/>
            <person name="Chertkov O."/>
            <person name="Brettin T."/>
            <person name="Detter J.C."/>
            <person name="Han C."/>
            <person name="Kuske C.R."/>
            <person name="Schmutz J."/>
            <person name="Larimer F."/>
            <person name="Land M."/>
            <person name="Hauser L."/>
            <person name="Kyrpides N."/>
            <person name="Lykidis A."/>
            <person name="Emerson D."/>
            <person name="Richardson P."/>
        </authorList>
    </citation>
    <scope>NUCLEOTIDE SEQUENCE [LARGE SCALE GENOMIC DNA]</scope>
    <source>
        <strain evidence="8">ATCC 51168 / LMG 8142 / SP-6</strain>
    </source>
</reference>
<dbReference type="Proteomes" id="UP000001693">
    <property type="component" value="Chromosome"/>
</dbReference>
<keyword evidence="3" id="KW-0479">Metal-binding</keyword>
<evidence type="ECO:0000256" key="2">
    <source>
        <dbReference type="ARBA" id="ARBA00022519"/>
    </source>
</evidence>
<keyword evidence="1" id="KW-1003">Cell membrane</keyword>
<dbReference type="PANTHER" id="PTHR34990:SF2">
    <property type="entry name" value="BLL8164 PROTEIN"/>
    <property type="match status" value="1"/>
</dbReference>